<dbReference type="EMBL" id="JAHRIM010064613">
    <property type="protein sequence ID" value="MEQ2272084.1"/>
    <property type="molecule type" value="Genomic_DNA"/>
</dbReference>
<evidence type="ECO:0000256" key="1">
    <source>
        <dbReference type="SAM" id="MobiDB-lite"/>
    </source>
</evidence>
<organism evidence="3 4">
    <name type="scientific">Xenotaenia resolanae</name>
    <dbReference type="NCBI Taxonomy" id="208358"/>
    <lineage>
        <taxon>Eukaryota</taxon>
        <taxon>Metazoa</taxon>
        <taxon>Chordata</taxon>
        <taxon>Craniata</taxon>
        <taxon>Vertebrata</taxon>
        <taxon>Euteleostomi</taxon>
        <taxon>Actinopterygii</taxon>
        <taxon>Neopterygii</taxon>
        <taxon>Teleostei</taxon>
        <taxon>Neoteleostei</taxon>
        <taxon>Acanthomorphata</taxon>
        <taxon>Ovalentaria</taxon>
        <taxon>Atherinomorphae</taxon>
        <taxon>Cyprinodontiformes</taxon>
        <taxon>Goodeidae</taxon>
        <taxon>Xenotaenia</taxon>
    </lineage>
</organism>
<reference evidence="3 4" key="1">
    <citation type="submission" date="2021-06" db="EMBL/GenBank/DDBJ databases">
        <authorList>
            <person name="Palmer J.M."/>
        </authorList>
    </citation>
    <scope>NUCLEOTIDE SEQUENCE [LARGE SCALE GENOMIC DNA]</scope>
    <source>
        <strain evidence="3 4">XR_2019</strain>
        <tissue evidence="3">Muscle</tissue>
    </source>
</reference>
<sequence>MLRSVLLLNSVFEGCLTNCLQAPYTKQTSLLSSIYTMLHHCYFGFSQYFLPGLSGFSFQFKASEIILADLPTILLASRGWRGAPVSSGGSGRLTDGLVRPPQ</sequence>
<dbReference type="Proteomes" id="UP001444071">
    <property type="component" value="Unassembled WGS sequence"/>
</dbReference>
<evidence type="ECO:0000313" key="3">
    <source>
        <dbReference type="EMBL" id="MEQ2272084.1"/>
    </source>
</evidence>
<gene>
    <name evidence="3" type="ORF">XENORESO_014426</name>
</gene>
<evidence type="ECO:0000313" key="4">
    <source>
        <dbReference type="Proteomes" id="UP001444071"/>
    </source>
</evidence>
<feature type="signal peptide" evidence="2">
    <location>
        <begin position="1"/>
        <end position="17"/>
    </location>
</feature>
<keyword evidence="4" id="KW-1185">Reference proteome</keyword>
<protein>
    <submittedName>
        <fullName evidence="3">Uncharacterized protein</fullName>
    </submittedName>
</protein>
<feature type="chain" id="PRO_5046356758" evidence="2">
    <location>
        <begin position="18"/>
        <end position="102"/>
    </location>
</feature>
<evidence type="ECO:0000256" key="2">
    <source>
        <dbReference type="SAM" id="SignalP"/>
    </source>
</evidence>
<keyword evidence="2" id="KW-0732">Signal</keyword>
<feature type="region of interest" description="Disordered" evidence="1">
    <location>
        <begin position="81"/>
        <end position="102"/>
    </location>
</feature>
<accession>A0ABV0WST2</accession>
<name>A0ABV0WST2_9TELE</name>
<proteinExistence type="predicted"/>
<comment type="caution">
    <text evidence="3">The sequence shown here is derived from an EMBL/GenBank/DDBJ whole genome shotgun (WGS) entry which is preliminary data.</text>
</comment>